<reference evidence="1" key="2">
    <citation type="journal article" date="2022" name="New Phytol.">
        <title>Evolutionary transition to the ectomycorrhizal habit in the genomes of a hyperdiverse lineage of mushroom-forming fungi.</title>
        <authorList>
            <person name="Looney B."/>
            <person name="Miyauchi S."/>
            <person name="Morin E."/>
            <person name="Drula E."/>
            <person name="Courty P.E."/>
            <person name="Kohler A."/>
            <person name="Kuo A."/>
            <person name="LaButti K."/>
            <person name="Pangilinan J."/>
            <person name="Lipzen A."/>
            <person name="Riley R."/>
            <person name="Andreopoulos W."/>
            <person name="He G."/>
            <person name="Johnson J."/>
            <person name="Nolan M."/>
            <person name="Tritt A."/>
            <person name="Barry K.W."/>
            <person name="Grigoriev I.V."/>
            <person name="Nagy L.G."/>
            <person name="Hibbett D."/>
            <person name="Henrissat B."/>
            <person name="Matheny P.B."/>
            <person name="Labbe J."/>
            <person name="Martin F.M."/>
        </authorList>
    </citation>
    <scope>NUCLEOTIDE SEQUENCE</scope>
    <source>
        <strain evidence="1">EC-137</strain>
    </source>
</reference>
<dbReference type="EMBL" id="MU273534">
    <property type="protein sequence ID" value="KAI0032849.1"/>
    <property type="molecule type" value="Genomic_DNA"/>
</dbReference>
<proteinExistence type="predicted"/>
<keyword evidence="2" id="KW-1185">Reference proteome</keyword>
<evidence type="ECO:0000313" key="1">
    <source>
        <dbReference type="EMBL" id="KAI0032849.1"/>
    </source>
</evidence>
<comment type="caution">
    <text evidence="1">The sequence shown here is derived from an EMBL/GenBank/DDBJ whole genome shotgun (WGS) entry which is preliminary data.</text>
</comment>
<protein>
    <submittedName>
        <fullName evidence="1">Uncharacterized protein</fullName>
    </submittedName>
</protein>
<accession>A0ACB8QM61</accession>
<evidence type="ECO:0000313" key="2">
    <source>
        <dbReference type="Proteomes" id="UP000814128"/>
    </source>
</evidence>
<organism evidence="1 2">
    <name type="scientific">Vararia minispora EC-137</name>
    <dbReference type="NCBI Taxonomy" id="1314806"/>
    <lineage>
        <taxon>Eukaryota</taxon>
        <taxon>Fungi</taxon>
        <taxon>Dikarya</taxon>
        <taxon>Basidiomycota</taxon>
        <taxon>Agaricomycotina</taxon>
        <taxon>Agaricomycetes</taxon>
        <taxon>Russulales</taxon>
        <taxon>Lachnocladiaceae</taxon>
        <taxon>Vararia</taxon>
    </lineage>
</organism>
<gene>
    <name evidence="1" type="ORF">K488DRAFT_85447</name>
</gene>
<sequence>MPKDDLSAPIILKPSKQHSPRHSHSFSAPSAAKPKPSTLLSKLSDLKNKPQKQVESYEDSRTDSFLSKAKPCKGEVGADIVRTPLRDDRLAIIADLRPGPYDHKAPADDHLFQRLEPHSGIYLSKRSLSHEDLQEYLTGRYYISPSMLYSVIRLLPNNQGYDVPVVGDWVTIAVVAERGPVRISRGPTTADRSELHENDSGDESFATPTPQGPQPSKTDRKTDPPPKSTGRKYVNLKLIDFGARSRGSEVGGKATIRGDAFLSMLLFEADRKEKAPREGGGLPETVYKGGSKGAFERMATMPEGAVVALLNPRVLKPFNKSNDKPHPTSNILALTPDSIKSVIVIGHARDLGRCDVRKKDGNICGGWYDKRISSACEFHVQNAVERRRNARPEFTASTSTMSHSSKKTKKTEFDPARKWGLQPESGHNSVSTDSGGATYVVGGHVVNDKRNLFLSENIGREAQARAQRLSKKDTDRQLKSLLDRDREGMQHVELAREHARKLRQANRNGCRKEKPDKGESKESVDAVPADSGKEPGSAQAAYSAEVIQKLGFDPTLNRLGHRSALDQSGFHAQLNRLASQRVLKDIALGPRPGTRHRTSVRPPPQALRAPQDPQGEPDMGDSGFGQHAPSPQQSIIYLDSSDNELGFDA</sequence>
<dbReference type="Proteomes" id="UP000814128">
    <property type="component" value="Unassembled WGS sequence"/>
</dbReference>
<name>A0ACB8QM61_9AGAM</name>
<reference evidence="1" key="1">
    <citation type="submission" date="2021-02" db="EMBL/GenBank/DDBJ databases">
        <authorList>
            <consortium name="DOE Joint Genome Institute"/>
            <person name="Ahrendt S."/>
            <person name="Looney B.P."/>
            <person name="Miyauchi S."/>
            <person name="Morin E."/>
            <person name="Drula E."/>
            <person name="Courty P.E."/>
            <person name="Chicoki N."/>
            <person name="Fauchery L."/>
            <person name="Kohler A."/>
            <person name="Kuo A."/>
            <person name="Labutti K."/>
            <person name="Pangilinan J."/>
            <person name="Lipzen A."/>
            <person name="Riley R."/>
            <person name="Andreopoulos W."/>
            <person name="He G."/>
            <person name="Johnson J."/>
            <person name="Barry K.W."/>
            <person name="Grigoriev I.V."/>
            <person name="Nagy L."/>
            <person name="Hibbett D."/>
            <person name="Henrissat B."/>
            <person name="Matheny P.B."/>
            <person name="Labbe J."/>
            <person name="Martin F."/>
        </authorList>
    </citation>
    <scope>NUCLEOTIDE SEQUENCE</scope>
    <source>
        <strain evidence="1">EC-137</strain>
    </source>
</reference>